<protein>
    <recommendedName>
        <fullName evidence="5">FIST C domain-containing protein</fullName>
    </recommendedName>
</protein>
<dbReference type="Pfam" id="PF10442">
    <property type="entry name" value="FIST_C"/>
    <property type="match status" value="1"/>
</dbReference>
<reference evidence="3" key="1">
    <citation type="journal article" date="2020" name="ISME J.">
        <title>Gammaproteobacteria mediating utilization of methyl-, sulfur- and petroleum organic compounds in deep ocean hydrothermal plumes.</title>
        <authorList>
            <person name="Zhou Z."/>
            <person name="Liu Y."/>
            <person name="Pan J."/>
            <person name="Cron B.R."/>
            <person name="Toner B.M."/>
            <person name="Anantharaman K."/>
            <person name="Breier J.A."/>
            <person name="Dick G.J."/>
            <person name="Li M."/>
        </authorList>
    </citation>
    <scope>NUCLEOTIDE SEQUENCE</scope>
    <source>
        <strain evidence="3">SZUA-1385</strain>
    </source>
</reference>
<evidence type="ECO:0000259" key="1">
    <source>
        <dbReference type="SMART" id="SM00897"/>
    </source>
</evidence>
<organism evidence="3 4">
    <name type="scientific">Methanothermococcus okinawensis</name>
    <dbReference type="NCBI Taxonomy" id="155863"/>
    <lineage>
        <taxon>Archaea</taxon>
        <taxon>Methanobacteriati</taxon>
        <taxon>Methanobacteriota</taxon>
        <taxon>Methanomada group</taxon>
        <taxon>Methanococci</taxon>
        <taxon>Methanococcales</taxon>
        <taxon>Methanococcaceae</taxon>
        <taxon>Methanothermococcus</taxon>
    </lineage>
</organism>
<accession>A0A833DRC8</accession>
<dbReference type="PANTHER" id="PTHR40252">
    <property type="entry name" value="BLR0328 PROTEIN"/>
    <property type="match status" value="1"/>
</dbReference>
<gene>
    <name evidence="3" type="ORF">EYG76_01710</name>
</gene>
<dbReference type="SMART" id="SM01204">
    <property type="entry name" value="FIST_C"/>
    <property type="match status" value="1"/>
</dbReference>
<evidence type="ECO:0000313" key="4">
    <source>
        <dbReference type="Proteomes" id="UP000605144"/>
    </source>
</evidence>
<comment type="caution">
    <text evidence="3">The sequence shown here is derived from an EMBL/GenBank/DDBJ whole genome shotgun (WGS) entry which is preliminary data.</text>
</comment>
<proteinExistence type="predicted"/>
<dbReference type="Pfam" id="PF08495">
    <property type="entry name" value="FIST"/>
    <property type="match status" value="1"/>
</dbReference>
<evidence type="ECO:0008006" key="5">
    <source>
        <dbReference type="Google" id="ProtNLM"/>
    </source>
</evidence>
<dbReference type="AlphaFoldDB" id="A0A833DRC8"/>
<dbReference type="EMBL" id="DQSV01000036">
    <property type="protein sequence ID" value="HIP17006.1"/>
    <property type="molecule type" value="Genomic_DNA"/>
</dbReference>
<name>A0A833DRC8_9EURY</name>
<dbReference type="SMART" id="SM00897">
    <property type="entry name" value="FIST"/>
    <property type="match status" value="1"/>
</dbReference>
<evidence type="ECO:0000259" key="2">
    <source>
        <dbReference type="SMART" id="SM01204"/>
    </source>
</evidence>
<feature type="domain" description="FIST" evidence="1">
    <location>
        <begin position="25"/>
        <end position="242"/>
    </location>
</feature>
<sequence>MLKVGVGQSTDPTEAIETALEGSGQPDLTIIFASSDLDPNEVYTQIKEKVGNSNIIGGTTAGEFSSMVKKSENSTVAVMTLKSPYLKVGVGVGEGISKDPFECGKKAVHNAYVSLKDNPTASAIISVAFMNKSSSDLLKMKPFVNIIIPDGLAGTEEEFMRGILSAIGYNNYIVGGSSGDDLKFKKTHQFGNGVYNDAGVVATLSSALKIGTGYGHPYYPSDTGAVITKSKGRVVYELNNRPALEVMKELLGVDELTPEVFSQYPIGVKSSDVYGEYIIKSAANVNSDGSITFYSEVPKRSYLTIMHTDKKYIIESFKKTILNAIHSAGDPKEIGAIIIFNCILRHLLTEREGVNDLKIIRELVGDVPVIGFNTYGEQGSTLGGSIGHYNQTSTVLLLGNEVISK</sequence>
<dbReference type="PANTHER" id="PTHR40252:SF2">
    <property type="entry name" value="BLR0328 PROTEIN"/>
    <property type="match status" value="1"/>
</dbReference>
<dbReference type="Proteomes" id="UP000605144">
    <property type="component" value="Unassembled WGS sequence"/>
</dbReference>
<evidence type="ECO:0000313" key="3">
    <source>
        <dbReference type="EMBL" id="HIP17006.1"/>
    </source>
</evidence>
<dbReference type="InterPro" id="IPR013702">
    <property type="entry name" value="FIST_domain_N"/>
</dbReference>
<dbReference type="InterPro" id="IPR019494">
    <property type="entry name" value="FIST_C"/>
</dbReference>
<feature type="domain" description="FIST C-domain" evidence="2">
    <location>
        <begin position="243"/>
        <end position="381"/>
    </location>
</feature>